<evidence type="ECO:0000313" key="3">
    <source>
        <dbReference type="Proteomes" id="UP000822688"/>
    </source>
</evidence>
<gene>
    <name evidence="2" type="ORF">KC19_2G272400</name>
</gene>
<protein>
    <recommendedName>
        <fullName evidence="4">Secreted protein</fullName>
    </recommendedName>
</protein>
<accession>A0A8T0J1I5</accession>
<dbReference type="AlphaFoldDB" id="A0A8T0J1I5"/>
<organism evidence="2 3">
    <name type="scientific">Ceratodon purpureus</name>
    <name type="common">Fire moss</name>
    <name type="synonym">Dicranum purpureum</name>
    <dbReference type="NCBI Taxonomy" id="3225"/>
    <lineage>
        <taxon>Eukaryota</taxon>
        <taxon>Viridiplantae</taxon>
        <taxon>Streptophyta</taxon>
        <taxon>Embryophyta</taxon>
        <taxon>Bryophyta</taxon>
        <taxon>Bryophytina</taxon>
        <taxon>Bryopsida</taxon>
        <taxon>Dicranidae</taxon>
        <taxon>Pseudoditrichales</taxon>
        <taxon>Ditrichaceae</taxon>
        <taxon>Ceratodon</taxon>
    </lineage>
</organism>
<dbReference type="EMBL" id="CM026422">
    <property type="protein sequence ID" value="KAG0588828.1"/>
    <property type="molecule type" value="Genomic_DNA"/>
</dbReference>
<keyword evidence="3" id="KW-1185">Reference proteome</keyword>
<feature type="chain" id="PRO_5035778935" description="Secreted protein" evidence="1">
    <location>
        <begin position="25"/>
        <end position="78"/>
    </location>
</feature>
<name>A0A8T0J1I5_CERPU</name>
<evidence type="ECO:0000313" key="2">
    <source>
        <dbReference type="EMBL" id="KAG0588828.1"/>
    </source>
</evidence>
<feature type="signal peptide" evidence="1">
    <location>
        <begin position="1"/>
        <end position="24"/>
    </location>
</feature>
<evidence type="ECO:0008006" key="4">
    <source>
        <dbReference type="Google" id="ProtNLM"/>
    </source>
</evidence>
<comment type="caution">
    <text evidence="2">The sequence shown here is derived from an EMBL/GenBank/DDBJ whole genome shotgun (WGS) entry which is preliminary data.</text>
</comment>
<sequence>MEQWAVWKLHLMINLGVIVQSTLQHTTEFTTHGNGRQGATVEHVGSAVVMGNRVPKWKTPTFEHQKQINSQSGSNMRN</sequence>
<keyword evidence="1" id="KW-0732">Signal</keyword>
<proteinExistence type="predicted"/>
<dbReference type="Proteomes" id="UP000822688">
    <property type="component" value="Chromosome 2"/>
</dbReference>
<evidence type="ECO:0000256" key="1">
    <source>
        <dbReference type="SAM" id="SignalP"/>
    </source>
</evidence>
<reference evidence="2" key="1">
    <citation type="submission" date="2020-06" db="EMBL/GenBank/DDBJ databases">
        <title>WGS assembly of Ceratodon purpureus strain R40.</title>
        <authorList>
            <person name="Carey S.B."/>
            <person name="Jenkins J."/>
            <person name="Shu S."/>
            <person name="Lovell J.T."/>
            <person name="Sreedasyam A."/>
            <person name="Maumus F."/>
            <person name="Tiley G.P."/>
            <person name="Fernandez-Pozo N."/>
            <person name="Barry K."/>
            <person name="Chen C."/>
            <person name="Wang M."/>
            <person name="Lipzen A."/>
            <person name="Daum C."/>
            <person name="Saski C.A."/>
            <person name="Payton A.C."/>
            <person name="Mcbreen J.C."/>
            <person name="Conrad R.E."/>
            <person name="Kollar L.M."/>
            <person name="Olsson S."/>
            <person name="Huttunen S."/>
            <person name="Landis J.B."/>
            <person name="Wickett N.J."/>
            <person name="Johnson M.G."/>
            <person name="Rensing S.A."/>
            <person name="Grimwood J."/>
            <person name="Schmutz J."/>
            <person name="Mcdaniel S.F."/>
        </authorList>
    </citation>
    <scope>NUCLEOTIDE SEQUENCE</scope>
    <source>
        <strain evidence="2">R40</strain>
    </source>
</reference>